<keyword evidence="2" id="KW-1185">Reference proteome</keyword>
<organism evidence="1 2">
    <name type="scientific">Globisporangium ultimum (strain ATCC 200006 / CBS 805.95 / DAOM BR144)</name>
    <name type="common">Pythium ultimum</name>
    <dbReference type="NCBI Taxonomy" id="431595"/>
    <lineage>
        <taxon>Eukaryota</taxon>
        <taxon>Sar</taxon>
        <taxon>Stramenopiles</taxon>
        <taxon>Oomycota</taxon>
        <taxon>Peronosporomycetes</taxon>
        <taxon>Pythiales</taxon>
        <taxon>Pythiaceae</taxon>
        <taxon>Globisporangium</taxon>
    </lineage>
</organism>
<dbReference type="EnsemblProtists" id="PYU1_T011419">
    <property type="protein sequence ID" value="PYU1_T011419"/>
    <property type="gene ID" value="PYU1_G011394"/>
</dbReference>
<accession>K3X2H0</accession>
<dbReference type="EMBL" id="GL376571">
    <property type="status" value="NOT_ANNOTATED_CDS"/>
    <property type="molecule type" value="Genomic_DNA"/>
</dbReference>
<dbReference type="Proteomes" id="UP000019132">
    <property type="component" value="Unassembled WGS sequence"/>
</dbReference>
<evidence type="ECO:0008006" key="3">
    <source>
        <dbReference type="Google" id="ProtNLM"/>
    </source>
</evidence>
<dbReference type="eggNOG" id="ENOG502S2T7">
    <property type="taxonomic scope" value="Eukaryota"/>
</dbReference>
<dbReference type="OMA" id="GDIMRVF"/>
<evidence type="ECO:0000313" key="1">
    <source>
        <dbReference type="EnsemblProtists" id="PYU1_T011419"/>
    </source>
</evidence>
<dbReference type="VEuPathDB" id="FungiDB:PYU1_G011394"/>
<proteinExistence type="predicted"/>
<reference evidence="1" key="3">
    <citation type="submission" date="2015-02" db="UniProtKB">
        <authorList>
            <consortium name="EnsemblProtists"/>
        </authorList>
    </citation>
    <scope>IDENTIFICATION</scope>
    <source>
        <strain evidence="1">DAOM BR144</strain>
    </source>
</reference>
<name>K3X2H0_GLOUD</name>
<dbReference type="AlphaFoldDB" id="K3X2H0"/>
<sequence length="334" mass="36233">MTAHPVWRLDVITRCAPLQSLLSRDDHAQLATALFSASDDAFSAAADAYATTAPTANAAAATNASSSHLERWKQWKLDAAHIERLTSAHGLPARSDSDEPVPQAAQDNEPLHFLSAMIADLRFFARGKRGVLYAGELTSTGAGVVVKLAAASSDASITVSASASVTAEARWLRVMNRMGIGAALVARGDGWFVCERLDGANVVDFLSSSGTTSANARWVLREMLCQCFAMDLMGVNKEEMTHPHRHIIIHTAAPDKSPVKWKCSFVDFEKCAFTKKPKNVTQLCQFLSSPRMIALFGAKGIAFDVLRLRMATKQYKQKSASPQTFGDIMRVFGL</sequence>
<reference evidence="2" key="1">
    <citation type="journal article" date="2010" name="Genome Biol.">
        <title>Genome sequence of the necrotrophic plant pathogen Pythium ultimum reveals original pathogenicity mechanisms and effector repertoire.</title>
        <authorList>
            <person name="Levesque C.A."/>
            <person name="Brouwer H."/>
            <person name="Cano L."/>
            <person name="Hamilton J.P."/>
            <person name="Holt C."/>
            <person name="Huitema E."/>
            <person name="Raffaele S."/>
            <person name="Robideau G.P."/>
            <person name="Thines M."/>
            <person name="Win J."/>
            <person name="Zerillo M.M."/>
            <person name="Beakes G.W."/>
            <person name="Boore J.L."/>
            <person name="Busam D."/>
            <person name="Dumas B."/>
            <person name="Ferriera S."/>
            <person name="Fuerstenberg S.I."/>
            <person name="Gachon C.M."/>
            <person name="Gaulin E."/>
            <person name="Govers F."/>
            <person name="Grenville-Briggs L."/>
            <person name="Horner N."/>
            <person name="Hostetler J."/>
            <person name="Jiang R.H."/>
            <person name="Johnson J."/>
            <person name="Krajaejun T."/>
            <person name="Lin H."/>
            <person name="Meijer H.J."/>
            <person name="Moore B."/>
            <person name="Morris P."/>
            <person name="Phuntmart V."/>
            <person name="Puiu D."/>
            <person name="Shetty J."/>
            <person name="Stajich J.E."/>
            <person name="Tripathy S."/>
            <person name="Wawra S."/>
            <person name="van West P."/>
            <person name="Whitty B.R."/>
            <person name="Coutinho P.M."/>
            <person name="Henrissat B."/>
            <person name="Martin F."/>
            <person name="Thomas P.D."/>
            <person name="Tyler B.M."/>
            <person name="De Vries R.P."/>
            <person name="Kamoun S."/>
            <person name="Yandell M."/>
            <person name="Tisserat N."/>
            <person name="Buell C.R."/>
        </authorList>
    </citation>
    <scope>NUCLEOTIDE SEQUENCE</scope>
    <source>
        <strain evidence="2">DAOM:BR144</strain>
    </source>
</reference>
<evidence type="ECO:0000313" key="2">
    <source>
        <dbReference type="Proteomes" id="UP000019132"/>
    </source>
</evidence>
<dbReference type="HOGENOM" id="CLU_076763_0_0_1"/>
<protein>
    <recommendedName>
        <fullName evidence="3">Protein kinase domain-containing protein</fullName>
    </recommendedName>
</protein>
<reference evidence="2" key="2">
    <citation type="submission" date="2010-04" db="EMBL/GenBank/DDBJ databases">
        <authorList>
            <person name="Buell R."/>
            <person name="Hamilton J."/>
            <person name="Hostetler J."/>
        </authorList>
    </citation>
    <scope>NUCLEOTIDE SEQUENCE [LARGE SCALE GENOMIC DNA]</scope>
    <source>
        <strain evidence="2">DAOM:BR144</strain>
    </source>
</reference>
<dbReference type="InParanoid" id="K3X2H0"/>